<feature type="domain" description="Methyltransferase small" evidence="7">
    <location>
        <begin position="34"/>
        <end position="163"/>
    </location>
</feature>
<dbReference type="InterPro" id="IPR022882">
    <property type="entry name" value="tRNA_adenine-N6_MeTrfase"/>
</dbReference>
<evidence type="ECO:0000256" key="6">
    <source>
        <dbReference type="HAMAP-Rule" id="MF_01872"/>
    </source>
</evidence>
<dbReference type="CDD" id="cd02440">
    <property type="entry name" value="AdoMet_MTases"/>
    <property type="match status" value="1"/>
</dbReference>
<dbReference type="PANTHER" id="PTHR47739">
    <property type="entry name" value="TRNA1(VAL) (ADENINE(37)-N6)-METHYLTRANSFERASE"/>
    <property type="match status" value="1"/>
</dbReference>
<name>A0ABV5J3C6_9BACT</name>
<evidence type="ECO:0000256" key="4">
    <source>
        <dbReference type="ARBA" id="ARBA00022691"/>
    </source>
</evidence>
<evidence type="ECO:0000313" key="8">
    <source>
        <dbReference type="EMBL" id="MFB9211324.1"/>
    </source>
</evidence>
<comment type="function">
    <text evidence="6">Specifically methylates the adenine in position 37 of tRNA(1)(Val) (anticodon cmo5UAC).</text>
</comment>
<evidence type="ECO:0000256" key="3">
    <source>
        <dbReference type="ARBA" id="ARBA00022679"/>
    </source>
</evidence>
<evidence type="ECO:0000259" key="7">
    <source>
        <dbReference type="Pfam" id="PF05175"/>
    </source>
</evidence>
<dbReference type="PROSITE" id="PS00092">
    <property type="entry name" value="N6_MTASE"/>
    <property type="match status" value="1"/>
</dbReference>
<keyword evidence="9" id="KW-1185">Reference proteome</keyword>
<comment type="catalytic activity">
    <reaction evidence="6">
        <text>adenosine(37) in tRNA1(Val) + S-adenosyl-L-methionine = N(6)-methyladenosine(37) in tRNA1(Val) + S-adenosyl-L-homocysteine + H(+)</text>
        <dbReference type="Rhea" id="RHEA:43160"/>
        <dbReference type="Rhea" id="RHEA-COMP:10369"/>
        <dbReference type="Rhea" id="RHEA-COMP:10370"/>
        <dbReference type="ChEBI" id="CHEBI:15378"/>
        <dbReference type="ChEBI" id="CHEBI:57856"/>
        <dbReference type="ChEBI" id="CHEBI:59789"/>
        <dbReference type="ChEBI" id="CHEBI:74411"/>
        <dbReference type="ChEBI" id="CHEBI:74449"/>
        <dbReference type="EC" id="2.1.1.223"/>
    </reaction>
</comment>
<dbReference type="Pfam" id="PF05175">
    <property type="entry name" value="MTS"/>
    <property type="match status" value="1"/>
</dbReference>
<dbReference type="InterPro" id="IPR050210">
    <property type="entry name" value="tRNA_Adenine-N(6)_MTase"/>
</dbReference>
<dbReference type="GO" id="GO:0008168">
    <property type="term" value="F:methyltransferase activity"/>
    <property type="evidence" value="ECO:0007669"/>
    <property type="project" value="UniProtKB-KW"/>
</dbReference>
<keyword evidence="4 6" id="KW-0949">S-adenosyl-L-methionine</keyword>
<dbReference type="EC" id="2.1.1.223" evidence="6"/>
<dbReference type="SUPFAM" id="SSF53335">
    <property type="entry name" value="S-adenosyl-L-methionine-dependent methyltransferases"/>
    <property type="match status" value="1"/>
</dbReference>
<protein>
    <recommendedName>
        <fullName evidence="6">tRNA1(Val) (adenine(37)-N6)-methyltransferase</fullName>
        <ecNumber evidence="6">2.1.1.223</ecNumber>
    </recommendedName>
    <alternativeName>
        <fullName evidence="6">tRNA m6A37 methyltransferase</fullName>
    </alternativeName>
</protein>
<comment type="subcellular location">
    <subcellularLocation>
        <location evidence="6">Cytoplasm</location>
    </subcellularLocation>
</comment>
<dbReference type="Gene3D" id="3.40.50.150">
    <property type="entry name" value="Vaccinia Virus protein VP39"/>
    <property type="match status" value="1"/>
</dbReference>
<organism evidence="8 9">
    <name type="scientific">Echinicola jeungdonensis</name>
    <dbReference type="NCBI Taxonomy" id="709343"/>
    <lineage>
        <taxon>Bacteria</taxon>
        <taxon>Pseudomonadati</taxon>
        <taxon>Bacteroidota</taxon>
        <taxon>Cytophagia</taxon>
        <taxon>Cytophagales</taxon>
        <taxon>Cyclobacteriaceae</taxon>
        <taxon>Echinicola</taxon>
    </lineage>
</organism>
<keyword evidence="2 6" id="KW-0489">Methyltransferase</keyword>
<dbReference type="RefSeq" id="WP_290248007.1">
    <property type="nucleotide sequence ID" value="NZ_JAUFQT010000001.1"/>
</dbReference>
<dbReference type="InterPro" id="IPR029063">
    <property type="entry name" value="SAM-dependent_MTases_sf"/>
</dbReference>
<comment type="caution">
    <text evidence="8">The sequence shown here is derived from an EMBL/GenBank/DDBJ whole genome shotgun (WGS) entry which is preliminary data.</text>
</comment>
<evidence type="ECO:0000256" key="2">
    <source>
        <dbReference type="ARBA" id="ARBA00022603"/>
    </source>
</evidence>
<dbReference type="PANTHER" id="PTHR47739:SF1">
    <property type="entry name" value="TRNA1(VAL) (ADENINE(37)-N6)-METHYLTRANSFERASE"/>
    <property type="match status" value="1"/>
</dbReference>
<evidence type="ECO:0000256" key="1">
    <source>
        <dbReference type="ARBA" id="ARBA00022490"/>
    </source>
</evidence>
<dbReference type="HAMAP" id="MF_01872">
    <property type="entry name" value="tRNA_methyltr_YfiC"/>
    <property type="match status" value="1"/>
</dbReference>
<dbReference type="Proteomes" id="UP001589654">
    <property type="component" value="Unassembled WGS sequence"/>
</dbReference>
<sequence>MPNPYFKFKQFTIHQDRCAMKVSTDAVVLGAIANQENPKYILDIGAGTGVIALMMAQRFSNAHIKAVETDEPAYHQALENITDSPWKNSIQLDHKPFQEFLGQSQGQFDLIVSNPPYFPNHNKSTNAQRNLALHNDGLPFGDLIKGVNKLLAKEGQFWVILPPQQMKELEKIAKFFQLSPSHSIALKDRPDTKTLRLIQSFSYQNYPSKTETLCIKNEDFSYSEPYSNLLKDFLLIF</sequence>
<proteinExistence type="inferred from homology"/>
<keyword evidence="5 6" id="KW-0819">tRNA processing</keyword>
<dbReference type="InterPro" id="IPR007848">
    <property type="entry name" value="Small_mtfrase_dom"/>
</dbReference>
<accession>A0ABV5J3C6</accession>
<dbReference type="InterPro" id="IPR002052">
    <property type="entry name" value="DNA_methylase_N6_adenine_CS"/>
</dbReference>
<comment type="similarity">
    <text evidence="6">Belongs to the methyltransferase superfamily. tRNA (adenine-N(6)-)-methyltransferase family.</text>
</comment>
<dbReference type="GO" id="GO:0032259">
    <property type="term" value="P:methylation"/>
    <property type="evidence" value="ECO:0007669"/>
    <property type="project" value="UniProtKB-KW"/>
</dbReference>
<dbReference type="EMBL" id="JBHMEW010000047">
    <property type="protein sequence ID" value="MFB9211324.1"/>
    <property type="molecule type" value="Genomic_DNA"/>
</dbReference>
<evidence type="ECO:0000313" key="9">
    <source>
        <dbReference type="Proteomes" id="UP001589654"/>
    </source>
</evidence>
<reference evidence="8 9" key="1">
    <citation type="submission" date="2024-09" db="EMBL/GenBank/DDBJ databases">
        <authorList>
            <person name="Sun Q."/>
            <person name="Mori K."/>
        </authorList>
    </citation>
    <scope>NUCLEOTIDE SEQUENCE [LARGE SCALE GENOMIC DNA]</scope>
    <source>
        <strain evidence="8 9">CECT 7682</strain>
    </source>
</reference>
<evidence type="ECO:0000256" key="5">
    <source>
        <dbReference type="ARBA" id="ARBA00022694"/>
    </source>
</evidence>
<keyword evidence="3 6" id="KW-0808">Transferase</keyword>
<keyword evidence="1 6" id="KW-0963">Cytoplasm</keyword>
<gene>
    <name evidence="8" type="ORF">ACFFUR_05855</name>
</gene>